<evidence type="ECO:0000313" key="13">
    <source>
        <dbReference type="Proteomes" id="UP000053766"/>
    </source>
</evidence>
<keyword evidence="4 8" id="KW-0548">Nucleotidyltransferase</keyword>
<evidence type="ECO:0000259" key="10">
    <source>
        <dbReference type="Pfam" id="PF24934"/>
    </source>
</evidence>
<dbReference type="InterPro" id="IPR058752">
    <property type="entry name" value="RDRP_C_head"/>
</dbReference>
<keyword evidence="5 8" id="KW-0694">RNA-binding</keyword>
<name>A0A0D8XSJ5_DICVI</name>
<dbReference type="GO" id="GO:0030422">
    <property type="term" value="P:siRNA processing"/>
    <property type="evidence" value="ECO:0007669"/>
    <property type="project" value="TreeGrafter"/>
</dbReference>
<dbReference type="AlphaFoldDB" id="A0A0D8XSJ5"/>
<dbReference type="InterPro" id="IPR007855">
    <property type="entry name" value="RDRP"/>
</dbReference>
<organism evidence="12 13">
    <name type="scientific">Dictyocaulus viviparus</name>
    <name type="common">Bovine lungworm</name>
    <dbReference type="NCBI Taxonomy" id="29172"/>
    <lineage>
        <taxon>Eukaryota</taxon>
        <taxon>Metazoa</taxon>
        <taxon>Ecdysozoa</taxon>
        <taxon>Nematoda</taxon>
        <taxon>Chromadorea</taxon>
        <taxon>Rhabditida</taxon>
        <taxon>Rhabditina</taxon>
        <taxon>Rhabditomorpha</taxon>
        <taxon>Strongyloidea</taxon>
        <taxon>Metastrongylidae</taxon>
        <taxon>Dictyocaulus</taxon>
    </lineage>
</organism>
<comment type="catalytic activity">
    <reaction evidence="7 8">
        <text>RNA(n) + a ribonucleoside 5'-triphosphate = RNA(n+1) + diphosphate</text>
        <dbReference type="Rhea" id="RHEA:21248"/>
        <dbReference type="Rhea" id="RHEA-COMP:14527"/>
        <dbReference type="Rhea" id="RHEA-COMP:17342"/>
        <dbReference type="ChEBI" id="CHEBI:33019"/>
        <dbReference type="ChEBI" id="CHEBI:61557"/>
        <dbReference type="ChEBI" id="CHEBI:140395"/>
        <dbReference type="EC" id="2.7.7.48"/>
    </reaction>
</comment>
<evidence type="ECO:0000256" key="5">
    <source>
        <dbReference type="ARBA" id="ARBA00022884"/>
    </source>
</evidence>
<evidence type="ECO:0000256" key="3">
    <source>
        <dbReference type="ARBA" id="ARBA00022679"/>
    </source>
</evidence>
<accession>A0A0D8XSJ5</accession>
<dbReference type="EC" id="2.7.7.48" evidence="8"/>
<feature type="domain" description="RDRP C-terminal head" evidence="11">
    <location>
        <begin position="112"/>
        <end position="249"/>
    </location>
</feature>
<dbReference type="Proteomes" id="UP000053766">
    <property type="component" value="Unassembled WGS sequence"/>
</dbReference>
<dbReference type="GO" id="GO:0031380">
    <property type="term" value="C:nuclear RNA-directed RNA polymerase complex"/>
    <property type="evidence" value="ECO:0007669"/>
    <property type="project" value="TreeGrafter"/>
</dbReference>
<evidence type="ECO:0000256" key="6">
    <source>
        <dbReference type="ARBA" id="ARBA00023158"/>
    </source>
</evidence>
<dbReference type="Pfam" id="PF05183">
    <property type="entry name" value="RdRP"/>
    <property type="match status" value="1"/>
</dbReference>
<dbReference type="Pfam" id="PF26253">
    <property type="entry name" value="RdRP_head"/>
    <property type="match status" value="1"/>
</dbReference>
<reference evidence="13" key="2">
    <citation type="journal article" date="2016" name="Sci. Rep.">
        <title>Dictyocaulus viviparus genome, variome and transcriptome elucidate lungworm biology and support future intervention.</title>
        <authorList>
            <person name="McNulty S.N."/>
            <person name="Strube C."/>
            <person name="Rosa B.A."/>
            <person name="Martin J.C."/>
            <person name="Tyagi R."/>
            <person name="Choi Y.J."/>
            <person name="Wang Q."/>
            <person name="Hallsworth Pepin K."/>
            <person name="Zhang X."/>
            <person name="Ozersky P."/>
            <person name="Wilson R.K."/>
            <person name="Sternberg P.W."/>
            <person name="Gasser R.B."/>
            <person name="Mitreva M."/>
        </authorList>
    </citation>
    <scope>NUCLEOTIDE SEQUENCE [LARGE SCALE GENOMIC DNA]</scope>
    <source>
        <strain evidence="13">HannoverDv2000</strain>
    </source>
</reference>
<protein>
    <recommendedName>
        <fullName evidence="8">RNA-dependent RNA polymerase</fullName>
        <ecNumber evidence="8">2.7.7.48</ecNumber>
    </recommendedName>
</protein>
<evidence type="ECO:0000313" key="12">
    <source>
        <dbReference type="EMBL" id="KJH45341.1"/>
    </source>
</evidence>
<dbReference type="PANTHER" id="PTHR23079:SF55">
    <property type="entry name" value="RNA-DIRECTED RNA POLYMERASE"/>
    <property type="match status" value="1"/>
</dbReference>
<dbReference type="GO" id="GO:0003723">
    <property type="term" value="F:RNA binding"/>
    <property type="evidence" value="ECO:0007669"/>
    <property type="project" value="UniProtKB-KW"/>
</dbReference>
<feature type="domain" description="DUF7752" evidence="10">
    <location>
        <begin position="301"/>
        <end position="404"/>
    </location>
</feature>
<proteinExistence type="inferred from homology"/>
<evidence type="ECO:0000259" key="9">
    <source>
        <dbReference type="Pfam" id="PF05183"/>
    </source>
</evidence>
<dbReference type="PANTHER" id="PTHR23079">
    <property type="entry name" value="RNA-DEPENDENT RNA POLYMERASE"/>
    <property type="match status" value="1"/>
</dbReference>
<dbReference type="InterPro" id="IPR056654">
    <property type="entry name" value="DUF7752"/>
</dbReference>
<comment type="similarity">
    <text evidence="1 8">Belongs to the RdRP family.</text>
</comment>
<keyword evidence="3 8" id="KW-0808">Transferase</keyword>
<dbReference type="Pfam" id="PF24934">
    <property type="entry name" value="DUF7752"/>
    <property type="match status" value="1"/>
</dbReference>
<reference evidence="12 13" key="1">
    <citation type="submission" date="2013-11" db="EMBL/GenBank/DDBJ databases">
        <title>Draft genome of the bovine lungworm Dictyocaulus viviparus.</title>
        <authorList>
            <person name="Mitreva M."/>
        </authorList>
    </citation>
    <scope>NUCLEOTIDE SEQUENCE [LARGE SCALE GENOMIC DNA]</scope>
    <source>
        <strain evidence="12 13">HannoverDv2000</strain>
    </source>
</reference>
<evidence type="ECO:0000256" key="7">
    <source>
        <dbReference type="ARBA" id="ARBA00048744"/>
    </source>
</evidence>
<evidence type="ECO:0000256" key="2">
    <source>
        <dbReference type="ARBA" id="ARBA00022484"/>
    </source>
</evidence>
<keyword evidence="2 8" id="KW-0696">RNA-directed RNA polymerase</keyword>
<gene>
    <name evidence="12" type="ORF">DICVIV_08617</name>
</gene>
<sequence>MAIQEFSEVCNEIARKCAIAVDFPKSGEPAEPLTAHEQSDVVPDYMFSVIKPMYRSCRLNGQLYRKAKKVEEVLDMSEISMSVFEHDVDEQILCPPGFDPFGGDDLKRMHVRRIRDEYAARIQQLLDEYGVCDEASIVSGHIVSLKRLATMERDDYSFYHTDKIVELRYTRIYHQYRAYFFEEFGGESAVYQRDPSGKCSLRCDKNMEMKALQWYKACYAEEHRYRSSSPCMSFPWVVWDVLCLYKRNKMLSQGMTTPSTHPLADRFSVEIQKDIDKNFEEYEIFCVEICEECEFVQRYHVAYGPRLMHPLFVLKKWLTAELFRFCRLTMEHIALLFIQFGLGLLKHSTNISDTVKIRLFPHKLIWSEKVYMVDHSTNGIGLALIFFIRFLASQEFSMCSSLNLSLDDGRPMPYPLLMRQPLWEPLHQLAFRTYHHIAVSGRFDSMYIGEVVHDWSESESRDPIIVSSSLLKQSYGESPLSAHRILDLLREWTGVSQILTRNMHQNRRNDVILITSVGTATARQRLSRLLLLPIEQLRRAIRDEIMPLSWAGDY</sequence>
<evidence type="ECO:0000256" key="8">
    <source>
        <dbReference type="RuleBase" id="RU363098"/>
    </source>
</evidence>
<dbReference type="OrthoDB" id="5856193at2759"/>
<dbReference type="STRING" id="29172.A0A0D8XSJ5"/>
<evidence type="ECO:0000259" key="11">
    <source>
        <dbReference type="Pfam" id="PF26253"/>
    </source>
</evidence>
<dbReference type="EMBL" id="KN716413">
    <property type="protein sequence ID" value="KJH45341.1"/>
    <property type="molecule type" value="Genomic_DNA"/>
</dbReference>
<evidence type="ECO:0000256" key="1">
    <source>
        <dbReference type="ARBA" id="ARBA00005762"/>
    </source>
</evidence>
<keyword evidence="6" id="KW-0943">RNA-mediated gene silencing</keyword>
<dbReference type="InterPro" id="IPR057596">
    <property type="entry name" value="RDRP_core"/>
</dbReference>
<evidence type="ECO:0000256" key="4">
    <source>
        <dbReference type="ARBA" id="ARBA00022695"/>
    </source>
</evidence>
<keyword evidence="13" id="KW-1185">Reference proteome</keyword>
<feature type="domain" description="RDRP core" evidence="9">
    <location>
        <begin position="6"/>
        <end position="66"/>
    </location>
</feature>
<dbReference type="GO" id="GO:0003968">
    <property type="term" value="F:RNA-directed RNA polymerase activity"/>
    <property type="evidence" value="ECO:0007669"/>
    <property type="project" value="UniProtKB-KW"/>
</dbReference>